<sequence>MRRLCHKRVLLVLDDVDDWKQLEALAREPSWFGPGSRIIMTTRHPLALKVLGSFLNGTSMLEWHTVQNKLAMIPDLRIHDVLKVSFDGLDDTQREVFLDIGFLMGRTKNRNNLECCGFFPDIAFAVLREKALVTIGNDRQMKVHDLLARNGSGNCTTRIKRSRGT</sequence>
<evidence type="ECO:0000313" key="4">
    <source>
        <dbReference type="Proteomes" id="UP000008311"/>
    </source>
</evidence>
<keyword evidence="4" id="KW-1185">Reference proteome</keyword>
<dbReference type="InParanoid" id="B9S6Z5"/>
<dbReference type="PANTHER" id="PTHR11017:SF566">
    <property type="entry name" value="ADP-RIBOSYL CYCLASE_CYCLIC ADP-RIBOSE HYDROLASE"/>
    <property type="match status" value="1"/>
</dbReference>
<dbReference type="Proteomes" id="UP000008311">
    <property type="component" value="Unassembled WGS sequence"/>
</dbReference>
<dbReference type="AlphaFoldDB" id="B9S6Z5"/>
<protein>
    <recommendedName>
        <fullName evidence="2">Disease resistance protein Roq1-like winged-helix domain-containing protein</fullName>
    </recommendedName>
</protein>
<dbReference type="PANTHER" id="PTHR11017">
    <property type="entry name" value="LEUCINE-RICH REPEAT-CONTAINING PROTEIN"/>
    <property type="match status" value="1"/>
</dbReference>
<organism evidence="3 4">
    <name type="scientific">Ricinus communis</name>
    <name type="common">Castor bean</name>
    <dbReference type="NCBI Taxonomy" id="3988"/>
    <lineage>
        <taxon>Eukaryota</taxon>
        <taxon>Viridiplantae</taxon>
        <taxon>Streptophyta</taxon>
        <taxon>Embryophyta</taxon>
        <taxon>Tracheophyta</taxon>
        <taxon>Spermatophyta</taxon>
        <taxon>Magnoliopsida</taxon>
        <taxon>eudicotyledons</taxon>
        <taxon>Gunneridae</taxon>
        <taxon>Pentapetalae</taxon>
        <taxon>rosids</taxon>
        <taxon>fabids</taxon>
        <taxon>Malpighiales</taxon>
        <taxon>Euphorbiaceae</taxon>
        <taxon>Acalyphoideae</taxon>
        <taxon>Acalypheae</taxon>
        <taxon>Ricinus</taxon>
    </lineage>
</organism>
<evidence type="ECO:0000256" key="1">
    <source>
        <dbReference type="ARBA" id="ARBA00022737"/>
    </source>
</evidence>
<evidence type="ECO:0000259" key="2">
    <source>
        <dbReference type="Pfam" id="PF23282"/>
    </source>
</evidence>
<dbReference type="InterPro" id="IPR058192">
    <property type="entry name" value="WHD_ROQ1-like"/>
</dbReference>
<dbReference type="Gene3D" id="3.40.50.300">
    <property type="entry name" value="P-loop containing nucleotide triphosphate hydrolases"/>
    <property type="match status" value="1"/>
</dbReference>
<proteinExistence type="predicted"/>
<dbReference type="SUPFAM" id="SSF52540">
    <property type="entry name" value="P-loop containing nucleoside triphosphate hydrolases"/>
    <property type="match status" value="1"/>
</dbReference>
<gene>
    <name evidence="3" type="ORF">RCOM_1330050</name>
</gene>
<evidence type="ECO:0000313" key="3">
    <source>
        <dbReference type="EMBL" id="EEF40574.1"/>
    </source>
</evidence>
<accession>B9S6Z5</accession>
<reference evidence="4" key="1">
    <citation type="journal article" date="2010" name="Nat. Biotechnol.">
        <title>Draft genome sequence of the oilseed species Ricinus communis.</title>
        <authorList>
            <person name="Chan A.P."/>
            <person name="Crabtree J."/>
            <person name="Zhao Q."/>
            <person name="Lorenzi H."/>
            <person name="Orvis J."/>
            <person name="Puiu D."/>
            <person name="Melake-Berhan A."/>
            <person name="Jones K.M."/>
            <person name="Redman J."/>
            <person name="Chen G."/>
            <person name="Cahoon E.B."/>
            <person name="Gedil M."/>
            <person name="Stanke M."/>
            <person name="Haas B.J."/>
            <person name="Wortman J.R."/>
            <person name="Fraser-Liggett C.M."/>
            <person name="Ravel J."/>
            <person name="Rabinowicz P.D."/>
        </authorList>
    </citation>
    <scope>NUCLEOTIDE SEQUENCE [LARGE SCALE GENOMIC DNA]</scope>
    <source>
        <strain evidence="4">cv. Hale</strain>
    </source>
</reference>
<dbReference type="GO" id="GO:0006952">
    <property type="term" value="P:defense response"/>
    <property type="evidence" value="ECO:0007669"/>
    <property type="project" value="InterPro"/>
</dbReference>
<name>B9S6Z5_RICCO</name>
<keyword evidence="1" id="KW-0677">Repeat</keyword>
<dbReference type="Pfam" id="PF23282">
    <property type="entry name" value="WHD_ROQ1"/>
    <property type="match status" value="1"/>
</dbReference>
<dbReference type="InterPro" id="IPR027417">
    <property type="entry name" value="P-loop_NTPase"/>
</dbReference>
<dbReference type="InterPro" id="IPR044974">
    <property type="entry name" value="Disease_R_plants"/>
</dbReference>
<feature type="domain" description="Disease resistance protein Roq1-like winged-helix" evidence="2">
    <location>
        <begin position="93"/>
        <end position="151"/>
    </location>
</feature>
<dbReference type="EMBL" id="EQ973883">
    <property type="protein sequence ID" value="EEF40574.1"/>
    <property type="molecule type" value="Genomic_DNA"/>
</dbReference>